<dbReference type="OMA" id="IACGREC"/>
<proteinExistence type="predicted"/>
<protein>
    <submittedName>
        <fullName evidence="1">Uncharacterized protein</fullName>
    </submittedName>
</protein>
<evidence type="ECO:0000313" key="1">
    <source>
        <dbReference type="EMBL" id="RZC60936.1"/>
    </source>
</evidence>
<dbReference type="AlphaFoldDB" id="A0A4Y7JK66"/>
<dbReference type="OrthoDB" id="1898337at2759"/>
<evidence type="ECO:0000313" key="2">
    <source>
        <dbReference type="Proteomes" id="UP000316621"/>
    </source>
</evidence>
<dbReference type="PANTHER" id="PTHR37738">
    <property type="entry name" value="OS03G0209700 PROTEIN"/>
    <property type="match status" value="1"/>
</dbReference>
<keyword evidence="2" id="KW-1185">Reference proteome</keyword>
<sequence>MAKEIMEGIASIALLPCGFISGHFIQLPGSICYGLQGTELACEMECSRGEDYRLIKLTIIDYIRKKERVVVVECRGHDAARLRNVDQAHGWEKDVIGMVEKKNVEHKISVSFDCETLKADKAAEDHIRQFMPNLVGLEDVVVNVGKMTIAGFNFEAENVKLEEEAFEASLAEENFEADNVKLEEETFEADVKLKEETSEAEVKFEDETENCS</sequence>
<dbReference type="PANTHER" id="PTHR37738:SF1">
    <property type="entry name" value="OS03G0257000 PROTEIN"/>
    <property type="match status" value="1"/>
</dbReference>
<dbReference type="Proteomes" id="UP000316621">
    <property type="component" value="Chromosome 5"/>
</dbReference>
<dbReference type="Gramene" id="RZC60936">
    <property type="protein sequence ID" value="RZC60936"/>
    <property type="gene ID" value="C5167_022708"/>
</dbReference>
<name>A0A4Y7JK66_PAPSO</name>
<accession>A0A4Y7JK66</accession>
<dbReference type="EMBL" id="CM010719">
    <property type="protein sequence ID" value="RZC60936.1"/>
    <property type="molecule type" value="Genomic_DNA"/>
</dbReference>
<reference evidence="1 2" key="1">
    <citation type="journal article" date="2018" name="Science">
        <title>The opium poppy genome and morphinan production.</title>
        <authorList>
            <person name="Guo L."/>
            <person name="Winzer T."/>
            <person name="Yang X."/>
            <person name="Li Y."/>
            <person name="Ning Z."/>
            <person name="He Z."/>
            <person name="Teodor R."/>
            <person name="Lu Y."/>
            <person name="Bowser T.A."/>
            <person name="Graham I.A."/>
            <person name="Ye K."/>
        </authorList>
    </citation>
    <scope>NUCLEOTIDE SEQUENCE [LARGE SCALE GENOMIC DNA]</scope>
    <source>
        <strain evidence="2">cv. HN1</strain>
        <tissue evidence="1">Leaves</tissue>
    </source>
</reference>
<organism evidence="1 2">
    <name type="scientific">Papaver somniferum</name>
    <name type="common">Opium poppy</name>
    <dbReference type="NCBI Taxonomy" id="3469"/>
    <lineage>
        <taxon>Eukaryota</taxon>
        <taxon>Viridiplantae</taxon>
        <taxon>Streptophyta</taxon>
        <taxon>Embryophyta</taxon>
        <taxon>Tracheophyta</taxon>
        <taxon>Spermatophyta</taxon>
        <taxon>Magnoliopsida</taxon>
        <taxon>Ranunculales</taxon>
        <taxon>Papaveraceae</taxon>
        <taxon>Papaveroideae</taxon>
        <taxon>Papaver</taxon>
    </lineage>
</organism>
<gene>
    <name evidence="1" type="ORF">C5167_022708</name>
</gene>